<feature type="compositionally biased region" description="Basic and acidic residues" evidence="1">
    <location>
        <begin position="840"/>
        <end position="855"/>
    </location>
</feature>
<dbReference type="AlphaFoldDB" id="A0A553PGS1"/>
<evidence type="ECO:0000313" key="4">
    <source>
        <dbReference type="Proteomes" id="UP000318571"/>
    </source>
</evidence>
<keyword evidence="2" id="KW-1133">Transmembrane helix</keyword>
<protein>
    <submittedName>
        <fullName evidence="3">Uncharacterized protein</fullName>
    </submittedName>
</protein>
<keyword evidence="4" id="KW-1185">Reference proteome</keyword>
<proteinExistence type="predicted"/>
<name>A0A553PGS1_TIGCA</name>
<evidence type="ECO:0000313" key="3">
    <source>
        <dbReference type="EMBL" id="TRY76878.1"/>
    </source>
</evidence>
<feature type="transmembrane region" description="Helical" evidence="2">
    <location>
        <begin position="722"/>
        <end position="749"/>
    </location>
</feature>
<feature type="region of interest" description="Disordered" evidence="1">
    <location>
        <begin position="827"/>
        <end position="864"/>
    </location>
</feature>
<comment type="caution">
    <text evidence="3">The sequence shown here is derived from an EMBL/GenBank/DDBJ whole genome shotgun (WGS) entry which is preliminary data.</text>
</comment>
<keyword evidence="2" id="KW-0812">Transmembrane</keyword>
<evidence type="ECO:0000256" key="2">
    <source>
        <dbReference type="SAM" id="Phobius"/>
    </source>
</evidence>
<accession>A0A553PGS1</accession>
<gene>
    <name evidence="3" type="ORF">TCAL_14721</name>
</gene>
<dbReference type="EMBL" id="VCGU01000004">
    <property type="protein sequence ID" value="TRY76878.1"/>
    <property type="molecule type" value="Genomic_DNA"/>
</dbReference>
<feature type="region of interest" description="Disordered" evidence="1">
    <location>
        <begin position="1"/>
        <end position="33"/>
    </location>
</feature>
<sequence length="864" mass="93309">MATVNGAESDIASKVPLKDAPPVTFSKSDIPSNPTAAHEFVKDKITPFIAATGDQDPAEQEANRLLTLCAFEDAPPVTFSKSDIPSNPTAAHEFVKDKITPFIAATGDQDPAEQEANKIADSLSVIFQDDQVDLSAPITLKSDPQNKIIMATDAPPVTFSKSDIPSNPTVAHEFVKDKITPFIAATGDQDPAEQEANKIADSLSVIFQDDQDDQVDLSAPITLKSDPQNKIIMATVNGAESDIASKVPLKDAPPVTFSKSDIPSNPTAAHEFVKDKITPFIAATGDQDPAEQEANKIADSLSVIFQDDQVDLSAPITLKSDPQNKIIMATVNGAESDIASKVPLKDAPPVTFSKSDIPSNPTAAHEFVKDKTHPSLPPQEIKIQQSKRPTRLLTLCAFEGCSSSDLFQERHSSNPTAAHEFVKDKITPFIAATGDQDPAEQEANKIADSLSVIFQDDQVDLSAPITLKSDPQNKIIMATVNGAESDIASKVPLKDAPPVTFSKSDIPSNPTAAHEFVLCSISKSGIDYEHSFFYKTELSSVSNTPSEPVTSQSIIGRIRDIVLVLGPFNPALLDRFGGVNPKLPSLSNREAYDPFGILDMVPQVEFGTPVDFGNIHPIQFKPEDAIQPITTGESNLPTTKFQNDFQETTLPPDEEARLSNILDILLNEKGIDYINAVPDDDDQSFDNNLNILFSRESAADIVNATVVEDFDYARRIRDAKNAISFATISSIIIGAISLLLIGLVLFMIIARKRRRSYSTTTPTQSRTTITGTPIIVDSPSVSDMFNSGPQSVENPEPVMPIDGHQTIVTSYEEFMFSGGAKGNILSSLHHATDSGPSSLESEHRVPPTQDLKDGGDYLFARSRP</sequence>
<keyword evidence="2" id="KW-0472">Membrane</keyword>
<dbReference type="Proteomes" id="UP000318571">
    <property type="component" value="Chromosome 5"/>
</dbReference>
<organism evidence="3 4">
    <name type="scientific">Tigriopus californicus</name>
    <name type="common">Marine copepod</name>
    <dbReference type="NCBI Taxonomy" id="6832"/>
    <lineage>
        <taxon>Eukaryota</taxon>
        <taxon>Metazoa</taxon>
        <taxon>Ecdysozoa</taxon>
        <taxon>Arthropoda</taxon>
        <taxon>Crustacea</taxon>
        <taxon>Multicrustacea</taxon>
        <taxon>Hexanauplia</taxon>
        <taxon>Copepoda</taxon>
        <taxon>Harpacticoida</taxon>
        <taxon>Harpacticidae</taxon>
        <taxon>Tigriopus</taxon>
    </lineage>
</organism>
<evidence type="ECO:0000256" key="1">
    <source>
        <dbReference type="SAM" id="MobiDB-lite"/>
    </source>
</evidence>
<reference evidence="3 4" key="1">
    <citation type="journal article" date="2018" name="Nat. Ecol. Evol.">
        <title>Genomic signatures of mitonuclear coevolution across populations of Tigriopus californicus.</title>
        <authorList>
            <person name="Barreto F.S."/>
            <person name="Watson E.T."/>
            <person name="Lima T.G."/>
            <person name="Willett C.S."/>
            <person name="Edmands S."/>
            <person name="Li W."/>
            <person name="Burton R.S."/>
        </authorList>
    </citation>
    <scope>NUCLEOTIDE SEQUENCE [LARGE SCALE GENOMIC DNA]</scope>
    <source>
        <strain evidence="3 4">San Diego</strain>
    </source>
</reference>